<reference evidence="4" key="1">
    <citation type="submission" date="2021-03" db="EMBL/GenBank/DDBJ databases">
        <title>Chromosome level genome of the anhydrobiotic midge Polypedilum vanderplanki.</title>
        <authorList>
            <person name="Yoshida Y."/>
            <person name="Kikawada T."/>
            <person name="Gusev O."/>
        </authorList>
    </citation>
    <scope>NUCLEOTIDE SEQUENCE</scope>
    <source>
        <strain evidence="4">NIAS01</strain>
        <tissue evidence="4">Whole body or cell culture</tissue>
    </source>
</reference>
<feature type="transmembrane region" description="Helical" evidence="1">
    <location>
        <begin position="177"/>
        <end position="202"/>
    </location>
</feature>
<evidence type="ECO:0000259" key="3">
    <source>
        <dbReference type="SMART" id="SM00703"/>
    </source>
</evidence>
<evidence type="ECO:0000256" key="1">
    <source>
        <dbReference type="SAM" id="Phobius"/>
    </source>
</evidence>
<dbReference type="Pfam" id="PF01757">
    <property type="entry name" value="Acyl_transf_3"/>
    <property type="match status" value="1"/>
</dbReference>
<evidence type="ECO:0000256" key="2">
    <source>
        <dbReference type="SAM" id="SignalP"/>
    </source>
</evidence>
<feature type="transmembrane region" description="Helical" evidence="1">
    <location>
        <begin position="386"/>
        <end position="406"/>
    </location>
</feature>
<dbReference type="Proteomes" id="UP001107558">
    <property type="component" value="Chromosome 3"/>
</dbReference>
<feature type="transmembrane region" description="Helical" evidence="1">
    <location>
        <begin position="454"/>
        <end position="477"/>
    </location>
</feature>
<keyword evidence="5" id="KW-1185">Reference proteome</keyword>
<dbReference type="PANTHER" id="PTHR11161">
    <property type="entry name" value="O-ACYLTRANSFERASE"/>
    <property type="match status" value="1"/>
</dbReference>
<feature type="transmembrane region" description="Helical" evidence="1">
    <location>
        <begin position="489"/>
        <end position="510"/>
    </location>
</feature>
<feature type="transmembrane region" description="Helical" evidence="1">
    <location>
        <begin position="522"/>
        <end position="546"/>
    </location>
</feature>
<dbReference type="Pfam" id="PF20146">
    <property type="entry name" value="NRF"/>
    <property type="match status" value="1"/>
</dbReference>
<dbReference type="InterPro" id="IPR052728">
    <property type="entry name" value="O2_lipid_transport_reg"/>
</dbReference>
<feature type="domain" description="Nose resistant-to-fluoxetine protein N-terminal" evidence="3">
    <location>
        <begin position="26"/>
        <end position="169"/>
    </location>
</feature>
<keyword evidence="1" id="KW-0472">Membrane</keyword>
<dbReference type="EMBL" id="JADBJN010000003">
    <property type="protein sequence ID" value="KAG5670728.1"/>
    <property type="molecule type" value="Genomic_DNA"/>
</dbReference>
<protein>
    <recommendedName>
        <fullName evidence="3">Nose resistant-to-fluoxetine protein N-terminal domain-containing protein</fullName>
    </recommendedName>
</protein>
<dbReference type="InterPro" id="IPR006621">
    <property type="entry name" value="Nose-resist-to-fluoxetine_N"/>
</dbReference>
<feature type="chain" id="PRO_5039955589" description="Nose resistant-to-fluoxetine protein N-terminal domain-containing protein" evidence="2">
    <location>
        <begin position="21"/>
        <end position="635"/>
    </location>
</feature>
<dbReference type="OrthoDB" id="118951at2759"/>
<keyword evidence="2" id="KW-0732">Signal</keyword>
<accession>A0A9J6BLX7</accession>
<name>A0A9J6BLX7_POLVA</name>
<feature type="transmembrane region" description="Helical" evidence="1">
    <location>
        <begin position="567"/>
        <end position="587"/>
    </location>
</feature>
<feature type="transmembrane region" description="Helical" evidence="1">
    <location>
        <begin position="599"/>
        <end position="622"/>
    </location>
</feature>
<keyword evidence="1" id="KW-0812">Transmembrane</keyword>
<proteinExistence type="predicted"/>
<sequence length="635" mass="73900">MNQNFLLFLTFVLLLNNSIASKSFNDNLCDIQLDYFRTSLLNQPRERWAMEMFDYWAKIQSGLSAGQSQNFGHFDECIDFTHTSSSSSVGTIQGQHCMIFHTATEEQNKTNWNPNFDWREIGKIVRNKQMKLATGICVPASCNTKKVIDFANNFLSSADLIATDATCKTNDQLPFDWLDIFTIVFFSIIIFIIAASTVYEIYMNKKDQQPHKLLIAFSLWTNTSKFFDMTRSKSKSSINCMNGIRAISTLWIILGHRKIFHTFFPLTNTNAFIAWHDNIRSVIYQPHSPAVDSFFVMGGLLVTWTFLGDLEKKKVSLWRMFLRRYMRYTPVLGILVLFTASLYRHLTFGPSEDPSGNISNCEGNWFWPFTHIQNYVVWNICLAHSWYLSVDFQLFILSPLLIYPAWKFGWKFLWLFFVLIIAVIVYTFLIAFSFEVAAYHLRLEQISTIAYYLFIYFPTHARMNPWLIGMLTGYFLYKNRDTKLKISGIWMFILWIISLCTIASVVIGFHPFMRLNNNTTTVFANAFYLATFRTAFACGVAWIIFACQNKSGSFIRWFLSLPQWQPLARMGLSVYLVHPIYQSIIIFNQRQVVHFSEVSMFLAFTSDVMISFFLGAFLYLFIEFPFSSISDYLLK</sequence>
<keyword evidence="1" id="KW-1133">Transmembrane helix</keyword>
<gene>
    <name evidence="4" type="ORF">PVAND_000972</name>
</gene>
<dbReference type="InterPro" id="IPR002656">
    <property type="entry name" value="Acyl_transf_3_dom"/>
</dbReference>
<dbReference type="PANTHER" id="PTHR11161:SF0">
    <property type="entry name" value="O-ACYLTRANSFERASE LIKE PROTEIN"/>
    <property type="match status" value="1"/>
</dbReference>
<dbReference type="SMART" id="SM00703">
    <property type="entry name" value="NRF"/>
    <property type="match status" value="1"/>
</dbReference>
<comment type="caution">
    <text evidence="4">The sequence shown here is derived from an EMBL/GenBank/DDBJ whole genome shotgun (WGS) entry which is preliminary data.</text>
</comment>
<dbReference type="AlphaFoldDB" id="A0A9J6BLX7"/>
<evidence type="ECO:0000313" key="5">
    <source>
        <dbReference type="Proteomes" id="UP001107558"/>
    </source>
</evidence>
<evidence type="ECO:0000313" key="4">
    <source>
        <dbReference type="EMBL" id="KAG5670728.1"/>
    </source>
</evidence>
<feature type="transmembrane region" description="Helical" evidence="1">
    <location>
        <begin position="413"/>
        <end position="434"/>
    </location>
</feature>
<dbReference type="GO" id="GO:0016747">
    <property type="term" value="F:acyltransferase activity, transferring groups other than amino-acyl groups"/>
    <property type="evidence" value="ECO:0007669"/>
    <property type="project" value="InterPro"/>
</dbReference>
<organism evidence="4 5">
    <name type="scientific">Polypedilum vanderplanki</name>
    <name type="common">Sleeping chironomid midge</name>
    <dbReference type="NCBI Taxonomy" id="319348"/>
    <lineage>
        <taxon>Eukaryota</taxon>
        <taxon>Metazoa</taxon>
        <taxon>Ecdysozoa</taxon>
        <taxon>Arthropoda</taxon>
        <taxon>Hexapoda</taxon>
        <taxon>Insecta</taxon>
        <taxon>Pterygota</taxon>
        <taxon>Neoptera</taxon>
        <taxon>Endopterygota</taxon>
        <taxon>Diptera</taxon>
        <taxon>Nematocera</taxon>
        <taxon>Chironomoidea</taxon>
        <taxon>Chironomidae</taxon>
        <taxon>Chironominae</taxon>
        <taxon>Polypedilum</taxon>
        <taxon>Polypedilum</taxon>
    </lineage>
</organism>
<feature type="signal peptide" evidence="2">
    <location>
        <begin position="1"/>
        <end position="20"/>
    </location>
</feature>